<dbReference type="GO" id="GO:0004672">
    <property type="term" value="F:protein kinase activity"/>
    <property type="evidence" value="ECO:0007669"/>
    <property type="project" value="UniProtKB-ARBA"/>
</dbReference>
<proteinExistence type="predicted"/>
<organism evidence="4 5">
    <name type="scientific">Lacipirellula limnantheis</name>
    <dbReference type="NCBI Taxonomy" id="2528024"/>
    <lineage>
        <taxon>Bacteria</taxon>
        <taxon>Pseudomonadati</taxon>
        <taxon>Planctomycetota</taxon>
        <taxon>Planctomycetia</taxon>
        <taxon>Pirellulales</taxon>
        <taxon>Lacipirellulaceae</taxon>
        <taxon>Lacipirellula</taxon>
    </lineage>
</organism>
<dbReference type="KEGG" id="llh:I41_47040"/>
<protein>
    <submittedName>
        <fullName evidence="4">Hpt domain protein</fullName>
    </submittedName>
</protein>
<dbReference type="InterPro" id="IPR008207">
    <property type="entry name" value="Sig_transdc_His_kin_Hpt_dom"/>
</dbReference>
<dbReference type="AlphaFoldDB" id="A0A517U4D7"/>
<reference evidence="4 5" key="1">
    <citation type="submission" date="2019-02" db="EMBL/GenBank/DDBJ databases">
        <title>Deep-cultivation of Planctomycetes and their phenomic and genomic characterization uncovers novel biology.</title>
        <authorList>
            <person name="Wiegand S."/>
            <person name="Jogler M."/>
            <person name="Boedeker C."/>
            <person name="Pinto D."/>
            <person name="Vollmers J."/>
            <person name="Rivas-Marin E."/>
            <person name="Kohn T."/>
            <person name="Peeters S.H."/>
            <person name="Heuer A."/>
            <person name="Rast P."/>
            <person name="Oberbeckmann S."/>
            <person name="Bunk B."/>
            <person name="Jeske O."/>
            <person name="Meyerdierks A."/>
            <person name="Storesund J.E."/>
            <person name="Kallscheuer N."/>
            <person name="Luecker S."/>
            <person name="Lage O.M."/>
            <person name="Pohl T."/>
            <person name="Merkel B.J."/>
            <person name="Hornburger P."/>
            <person name="Mueller R.-W."/>
            <person name="Bruemmer F."/>
            <person name="Labrenz M."/>
            <person name="Spormann A.M."/>
            <person name="Op den Camp H."/>
            <person name="Overmann J."/>
            <person name="Amann R."/>
            <person name="Jetten M.S.M."/>
            <person name="Mascher T."/>
            <person name="Medema M.H."/>
            <person name="Devos D.P."/>
            <person name="Kaster A.-K."/>
            <person name="Ovreas L."/>
            <person name="Rohde M."/>
            <person name="Galperin M.Y."/>
            <person name="Jogler C."/>
        </authorList>
    </citation>
    <scope>NUCLEOTIDE SEQUENCE [LARGE SCALE GENOMIC DNA]</scope>
    <source>
        <strain evidence="4 5">I41</strain>
    </source>
</reference>
<name>A0A517U4D7_9BACT</name>
<evidence type="ECO:0000313" key="5">
    <source>
        <dbReference type="Proteomes" id="UP000317909"/>
    </source>
</evidence>
<evidence type="ECO:0000256" key="1">
    <source>
        <dbReference type="PROSITE-ProRule" id="PRU00110"/>
    </source>
</evidence>
<feature type="domain" description="HPt" evidence="3">
    <location>
        <begin position="30"/>
        <end position="123"/>
    </location>
</feature>
<evidence type="ECO:0000256" key="2">
    <source>
        <dbReference type="SAM" id="MobiDB-lite"/>
    </source>
</evidence>
<feature type="modified residue" description="Phosphohistidine" evidence="1">
    <location>
        <position position="69"/>
    </location>
</feature>
<dbReference type="Proteomes" id="UP000317909">
    <property type="component" value="Chromosome"/>
</dbReference>
<evidence type="ECO:0000259" key="3">
    <source>
        <dbReference type="PROSITE" id="PS50894"/>
    </source>
</evidence>
<evidence type="ECO:0000313" key="4">
    <source>
        <dbReference type="EMBL" id="QDT75493.1"/>
    </source>
</evidence>
<keyword evidence="1" id="KW-0597">Phosphoprotein</keyword>
<gene>
    <name evidence="4" type="ORF">I41_47040</name>
</gene>
<dbReference type="OrthoDB" id="9785285at2"/>
<dbReference type="PROSITE" id="PS50894">
    <property type="entry name" value="HPT"/>
    <property type="match status" value="1"/>
</dbReference>
<accession>A0A517U4D7</accession>
<dbReference type="CDD" id="cd00088">
    <property type="entry name" value="HPT"/>
    <property type="match status" value="1"/>
</dbReference>
<keyword evidence="5" id="KW-1185">Reference proteome</keyword>
<dbReference type="SUPFAM" id="SSF47226">
    <property type="entry name" value="Histidine-containing phosphotransfer domain, HPT domain"/>
    <property type="match status" value="1"/>
</dbReference>
<feature type="region of interest" description="Disordered" evidence="2">
    <location>
        <begin position="1"/>
        <end position="23"/>
    </location>
</feature>
<dbReference type="Gene3D" id="1.20.120.160">
    <property type="entry name" value="HPT domain"/>
    <property type="match status" value="1"/>
</dbReference>
<dbReference type="EMBL" id="CP036339">
    <property type="protein sequence ID" value="QDT75493.1"/>
    <property type="molecule type" value="Genomic_DNA"/>
</dbReference>
<dbReference type="Pfam" id="PF01627">
    <property type="entry name" value="Hpt"/>
    <property type="match status" value="1"/>
</dbReference>
<dbReference type="InterPro" id="IPR036641">
    <property type="entry name" value="HPT_dom_sf"/>
</dbReference>
<sequence length="128" mass="13744">MRTTTALHGDSESPHTPIDVPDALSRLGDDRELLSAIIEIYLEDSPALLDKIRRAVMGNDPHSLQRAAHNLKGLAVTLSAGDVAAAASRLEHMGSSSSLSDAVPVVTELESHLNDLKSAVQRYVKNPR</sequence>
<dbReference type="RefSeq" id="WP_145435182.1">
    <property type="nucleotide sequence ID" value="NZ_CP036339.1"/>
</dbReference>
<dbReference type="GO" id="GO:0000160">
    <property type="term" value="P:phosphorelay signal transduction system"/>
    <property type="evidence" value="ECO:0007669"/>
    <property type="project" value="InterPro"/>
</dbReference>